<comment type="catalytic activity">
    <reaction evidence="1">
        <text>ATP + H2O = ADP + phosphate + H(+)</text>
        <dbReference type="Rhea" id="RHEA:13065"/>
        <dbReference type="ChEBI" id="CHEBI:15377"/>
        <dbReference type="ChEBI" id="CHEBI:15378"/>
        <dbReference type="ChEBI" id="CHEBI:30616"/>
        <dbReference type="ChEBI" id="CHEBI:43474"/>
        <dbReference type="ChEBI" id="CHEBI:456216"/>
    </reaction>
</comment>
<dbReference type="EMBL" id="HBHQ01021633">
    <property type="protein sequence ID" value="CAD9822786.1"/>
    <property type="molecule type" value="Transcribed_RNA"/>
</dbReference>
<dbReference type="InterPro" id="IPR004000">
    <property type="entry name" value="Actin"/>
</dbReference>
<dbReference type="AlphaFoldDB" id="A0A7S2UMC6"/>
<sequence length="332" mass="36157">MTEQEWRGVLYPFLSRVVTDLLLVAVPKNRRVVVVEPMVAPSTVRAALAHVLLNELAFHAVLFVPGPISIPYALSSPTSPNTQQQPKLLIDIGATEARIVAVEGGRYLMDTFQAVPCGFHTLASTWMDLVNKNNAKTTQDQDITIRIPTLQDAMRLLSQVLLVPAKQSSQAIVASLSTTDSISLDPTLVMELVEELYFNSNNPESLVCGMLESLRQCPLDLKLPLAQSMVVVGGGSLAIPNLEKRLLEALSSISVPQKYASLSPILSKASLVSPLPIPPHTIAWVGASILASLELKDEYWMTIPEPPQPTDEIMVSSSTVSSPIVRDFFQIK</sequence>
<dbReference type="Gene3D" id="3.90.640.10">
    <property type="entry name" value="Actin, Chain A, domain 4"/>
    <property type="match status" value="1"/>
</dbReference>
<dbReference type="Gene3D" id="3.30.420.40">
    <property type="match status" value="2"/>
</dbReference>
<dbReference type="PANTHER" id="PTHR11937">
    <property type="entry name" value="ACTIN"/>
    <property type="match status" value="1"/>
</dbReference>
<proteinExistence type="predicted"/>
<evidence type="ECO:0008006" key="3">
    <source>
        <dbReference type="Google" id="ProtNLM"/>
    </source>
</evidence>
<dbReference type="InterPro" id="IPR043129">
    <property type="entry name" value="ATPase_NBD"/>
</dbReference>
<dbReference type="Pfam" id="PF00022">
    <property type="entry name" value="Actin"/>
    <property type="match status" value="2"/>
</dbReference>
<organism evidence="2">
    <name type="scientific">Attheya septentrionalis</name>
    <dbReference type="NCBI Taxonomy" id="420275"/>
    <lineage>
        <taxon>Eukaryota</taxon>
        <taxon>Sar</taxon>
        <taxon>Stramenopiles</taxon>
        <taxon>Ochrophyta</taxon>
        <taxon>Bacillariophyta</taxon>
        <taxon>Coscinodiscophyceae</taxon>
        <taxon>Chaetocerotophycidae</taxon>
        <taxon>Chaetocerotales</taxon>
        <taxon>Attheyaceae</taxon>
        <taxon>Attheya</taxon>
    </lineage>
</organism>
<evidence type="ECO:0000256" key="1">
    <source>
        <dbReference type="ARBA" id="ARBA00049360"/>
    </source>
</evidence>
<evidence type="ECO:0000313" key="2">
    <source>
        <dbReference type="EMBL" id="CAD9822786.1"/>
    </source>
</evidence>
<protein>
    <recommendedName>
        <fullName evidence="3">Actin-related protein 10</fullName>
    </recommendedName>
</protein>
<name>A0A7S2UMC6_9STRA</name>
<gene>
    <name evidence="2" type="ORF">ASEP1449_LOCUS14620</name>
</gene>
<accession>A0A7S2UMC6</accession>
<dbReference type="SUPFAM" id="SSF53067">
    <property type="entry name" value="Actin-like ATPase domain"/>
    <property type="match status" value="1"/>
</dbReference>
<reference evidence="2" key="1">
    <citation type="submission" date="2021-01" db="EMBL/GenBank/DDBJ databases">
        <authorList>
            <person name="Corre E."/>
            <person name="Pelletier E."/>
            <person name="Niang G."/>
            <person name="Scheremetjew M."/>
            <person name="Finn R."/>
            <person name="Kale V."/>
            <person name="Holt S."/>
            <person name="Cochrane G."/>
            <person name="Meng A."/>
            <person name="Brown T."/>
            <person name="Cohen L."/>
        </authorList>
    </citation>
    <scope>NUCLEOTIDE SEQUENCE</scope>
    <source>
        <strain evidence="2">CCMP2084</strain>
    </source>
</reference>